<gene>
    <name evidence="1" type="ORF">EDD18DRAFT_1112521</name>
</gene>
<comment type="caution">
    <text evidence="1">The sequence shown here is derived from an EMBL/GenBank/DDBJ whole genome shotgun (WGS) entry which is preliminary data.</text>
</comment>
<accession>A0AA39PFM7</accession>
<name>A0AA39PFM7_9AGAR</name>
<protein>
    <submittedName>
        <fullName evidence="1">Uncharacterized protein</fullName>
    </submittedName>
</protein>
<dbReference type="AlphaFoldDB" id="A0AA39PFM7"/>
<dbReference type="Proteomes" id="UP001175228">
    <property type="component" value="Unassembled WGS sequence"/>
</dbReference>
<proteinExistence type="predicted"/>
<reference evidence="1" key="1">
    <citation type="submission" date="2023-06" db="EMBL/GenBank/DDBJ databases">
        <authorList>
            <consortium name="Lawrence Berkeley National Laboratory"/>
            <person name="Ahrendt S."/>
            <person name="Sahu N."/>
            <person name="Indic B."/>
            <person name="Wong-Bajracharya J."/>
            <person name="Merenyi Z."/>
            <person name="Ke H.-M."/>
            <person name="Monk M."/>
            <person name="Kocsube S."/>
            <person name="Drula E."/>
            <person name="Lipzen A."/>
            <person name="Balint B."/>
            <person name="Henrissat B."/>
            <person name="Andreopoulos B."/>
            <person name="Martin F.M."/>
            <person name="Harder C.B."/>
            <person name="Rigling D."/>
            <person name="Ford K.L."/>
            <person name="Foster G.D."/>
            <person name="Pangilinan J."/>
            <person name="Papanicolaou A."/>
            <person name="Barry K."/>
            <person name="LaButti K."/>
            <person name="Viragh M."/>
            <person name="Koriabine M."/>
            <person name="Yan M."/>
            <person name="Riley R."/>
            <person name="Champramary S."/>
            <person name="Plett K.L."/>
            <person name="Tsai I.J."/>
            <person name="Slot J."/>
            <person name="Sipos G."/>
            <person name="Plett J."/>
            <person name="Nagy L.G."/>
            <person name="Grigoriev I.V."/>
        </authorList>
    </citation>
    <scope>NUCLEOTIDE SEQUENCE</scope>
    <source>
        <strain evidence="1">HWK02</strain>
    </source>
</reference>
<evidence type="ECO:0000313" key="1">
    <source>
        <dbReference type="EMBL" id="KAK0482886.1"/>
    </source>
</evidence>
<dbReference type="EMBL" id="JAUEPU010000064">
    <property type="protein sequence ID" value="KAK0482886.1"/>
    <property type="molecule type" value="Genomic_DNA"/>
</dbReference>
<sequence>MAFKQFFKPTLSTVIPCLQACTWLRLYLANAADLAVASSKPLGTALVNFRCSISGSPLNDSTSRNSLLTRFLLRRVQREVKGAPPELSLSVTRGEMWLDV</sequence>
<evidence type="ECO:0000313" key="2">
    <source>
        <dbReference type="Proteomes" id="UP001175228"/>
    </source>
</evidence>
<keyword evidence="2" id="KW-1185">Reference proteome</keyword>
<organism evidence="1 2">
    <name type="scientific">Armillaria luteobubalina</name>
    <dbReference type="NCBI Taxonomy" id="153913"/>
    <lineage>
        <taxon>Eukaryota</taxon>
        <taxon>Fungi</taxon>
        <taxon>Dikarya</taxon>
        <taxon>Basidiomycota</taxon>
        <taxon>Agaricomycotina</taxon>
        <taxon>Agaricomycetes</taxon>
        <taxon>Agaricomycetidae</taxon>
        <taxon>Agaricales</taxon>
        <taxon>Marasmiineae</taxon>
        <taxon>Physalacriaceae</taxon>
        <taxon>Armillaria</taxon>
    </lineage>
</organism>